<dbReference type="RefSeq" id="WP_068723163.1">
    <property type="nucleotide sequence ID" value="NZ_LSKU01000001.1"/>
</dbReference>
<reference evidence="2 3" key="1">
    <citation type="submission" date="2016-02" db="EMBL/GenBank/DDBJ databases">
        <title>Draft Genome for Tepidibacillus decaturensis nov. sp. Strain Z9, an Anaerobic, Moderately Thermophilic and Heterotrophic Bacterium from Deep Subsurface of the Illinois Basin, USA.</title>
        <authorList>
            <person name="Dong Y."/>
            <person name="Chang J.Y."/>
            <person name="Sanford R."/>
            <person name="Fouke B.W."/>
        </authorList>
    </citation>
    <scope>NUCLEOTIDE SEQUENCE [LARGE SCALE GENOMIC DNA]</scope>
    <source>
        <strain evidence="2 3">Z9</strain>
    </source>
</reference>
<organism evidence="2 3">
    <name type="scientific">Tepidibacillus decaturensis</name>
    <dbReference type="NCBI Taxonomy" id="1413211"/>
    <lineage>
        <taxon>Bacteria</taxon>
        <taxon>Bacillati</taxon>
        <taxon>Bacillota</taxon>
        <taxon>Bacilli</taxon>
        <taxon>Bacillales</taxon>
        <taxon>Bacillaceae</taxon>
        <taxon>Tepidibacillus</taxon>
    </lineage>
</organism>
<protein>
    <recommendedName>
        <fullName evidence="4">X-X-X-Leu-X-X-Gly heptad repeat-containing protein</fullName>
    </recommendedName>
</protein>
<dbReference type="EMBL" id="LSKU01000001">
    <property type="protein sequence ID" value="KXG43089.1"/>
    <property type="molecule type" value="Genomic_DNA"/>
</dbReference>
<evidence type="ECO:0008006" key="4">
    <source>
        <dbReference type="Google" id="ProtNLM"/>
    </source>
</evidence>
<gene>
    <name evidence="2" type="ORF">U473_02890</name>
</gene>
<keyword evidence="1" id="KW-0732">Signal</keyword>
<feature type="chain" id="PRO_5007466268" description="X-X-X-Leu-X-X-Gly heptad repeat-containing protein" evidence="1">
    <location>
        <begin position="27"/>
        <end position="504"/>
    </location>
</feature>
<accession>A0A135L2G8</accession>
<dbReference type="OrthoDB" id="9815841at2"/>
<comment type="caution">
    <text evidence="2">The sequence shown here is derived from an EMBL/GenBank/DDBJ whole genome shotgun (WGS) entry which is preliminary data.</text>
</comment>
<name>A0A135L2G8_9BACI</name>
<keyword evidence="3" id="KW-1185">Reference proteome</keyword>
<evidence type="ECO:0000256" key="1">
    <source>
        <dbReference type="SAM" id="SignalP"/>
    </source>
</evidence>
<evidence type="ECO:0000313" key="3">
    <source>
        <dbReference type="Proteomes" id="UP000070352"/>
    </source>
</evidence>
<sequence>MKVIKKAIPVLTASIIFLTPVTGTFAASPTDVTDRETVYSLLNPDGTVKKSIVVDWLQLKGNGNVTVKDIGQLNNLKNVSGTEKPSIQDGQIIWNTQVNGEKSIYYSGETNQQLPVDVSISYYLDGQKMDAASIAGKNGTVKIEVKLKNLLKQNKTITYQGYNGAKQSVKTDLVTPMLSLVSINIPSDHFTDMKLGDAITVMTGKQLNATWMVVPNPEETITLEMKGTDIEFEPITITLIPKLPSVPEVPVKGQLEQLTSGVQQISTALEQFGNGATQLANGHRQLKNGLNGLSQGIDQLIQVNQAQTALLKQSLDTNQQILAIAQQLAAQKPEDQSLQMLLQAVQGEQQMLTVLANGGMLQGQPFPGLNTMNEGLNQSRAGADQLATGADQLEKGILNFGTGITKLSGGVAEMKNGLITGLDKLYEGEAILDQSIAAAEQYNTFLGKPEGANGEVRFILKTDAIKKGQTKGSPEQKTIGTTENKKVESTSFFDKIIKFFTNLF</sequence>
<feature type="signal peptide" evidence="1">
    <location>
        <begin position="1"/>
        <end position="26"/>
    </location>
</feature>
<evidence type="ECO:0000313" key="2">
    <source>
        <dbReference type="EMBL" id="KXG43089.1"/>
    </source>
</evidence>
<dbReference type="STRING" id="1413211.U473_02890"/>
<dbReference type="AlphaFoldDB" id="A0A135L2G8"/>
<proteinExistence type="predicted"/>
<dbReference type="Proteomes" id="UP000070352">
    <property type="component" value="Unassembled WGS sequence"/>
</dbReference>